<dbReference type="InterPro" id="IPR012337">
    <property type="entry name" value="RNaseH-like_sf"/>
</dbReference>
<evidence type="ECO:0000313" key="1">
    <source>
        <dbReference type="EMBL" id="MPN05834.1"/>
    </source>
</evidence>
<sequence length="124" mass="14419">MRWGIETFFKMAKSYLRLGTEFQGRSFDMMISHTTIVFTRYLILEWERRQNTDERSLGGLFYLFADEVVDLDLKTALRQLMVFVLDLLTNKSGNNESSISQLQNWVSELPSYITALFAQPGCES</sequence>
<dbReference type="EMBL" id="VSSQ01051742">
    <property type="protein sequence ID" value="MPN05834.1"/>
    <property type="molecule type" value="Genomic_DNA"/>
</dbReference>
<dbReference type="SUPFAM" id="SSF53098">
    <property type="entry name" value="Ribonuclease H-like"/>
    <property type="match status" value="1"/>
</dbReference>
<reference evidence="1" key="1">
    <citation type="submission" date="2019-08" db="EMBL/GenBank/DDBJ databases">
        <authorList>
            <person name="Kucharzyk K."/>
            <person name="Murdoch R.W."/>
            <person name="Higgins S."/>
            <person name="Loffler F."/>
        </authorList>
    </citation>
    <scope>NUCLEOTIDE SEQUENCE</scope>
</reference>
<protein>
    <submittedName>
        <fullName evidence="1">IS4 family transposase ISDha5</fullName>
    </submittedName>
</protein>
<name>A0A645EZL9_9ZZZZ</name>
<accession>A0A645EZL9</accession>
<comment type="caution">
    <text evidence="1">The sequence shown here is derived from an EMBL/GenBank/DDBJ whole genome shotgun (WGS) entry which is preliminary data.</text>
</comment>
<proteinExistence type="predicted"/>
<gene>
    <name evidence="1" type="ORF">SDC9_153088</name>
</gene>
<dbReference type="AlphaFoldDB" id="A0A645EZL9"/>
<organism evidence="1">
    <name type="scientific">bioreactor metagenome</name>
    <dbReference type="NCBI Taxonomy" id="1076179"/>
    <lineage>
        <taxon>unclassified sequences</taxon>
        <taxon>metagenomes</taxon>
        <taxon>ecological metagenomes</taxon>
    </lineage>
</organism>